<gene>
    <name evidence="1" type="ORF">FHS89_001049</name>
</gene>
<proteinExistence type="predicted"/>
<dbReference type="RefSeq" id="WP_184009254.1">
    <property type="nucleotide sequence ID" value="NZ_JACIJS010000003.1"/>
</dbReference>
<name>A0A840WIW0_9RHOB</name>
<organism evidence="1 2">
    <name type="scientific">Rubricella aquisinus</name>
    <dbReference type="NCBI Taxonomy" id="2028108"/>
    <lineage>
        <taxon>Bacteria</taxon>
        <taxon>Pseudomonadati</taxon>
        <taxon>Pseudomonadota</taxon>
        <taxon>Alphaproteobacteria</taxon>
        <taxon>Rhodobacterales</taxon>
        <taxon>Paracoccaceae</taxon>
        <taxon>Rubricella</taxon>
    </lineage>
</organism>
<protein>
    <submittedName>
        <fullName evidence="1">Uncharacterized protein</fullName>
    </submittedName>
</protein>
<dbReference type="EMBL" id="JACIJS010000003">
    <property type="protein sequence ID" value="MBB5515039.1"/>
    <property type="molecule type" value="Genomic_DNA"/>
</dbReference>
<comment type="caution">
    <text evidence="1">The sequence shown here is derived from an EMBL/GenBank/DDBJ whole genome shotgun (WGS) entry which is preliminary data.</text>
</comment>
<accession>A0A840WIW0</accession>
<dbReference type="AlphaFoldDB" id="A0A840WIW0"/>
<evidence type="ECO:0000313" key="1">
    <source>
        <dbReference type="EMBL" id="MBB5515039.1"/>
    </source>
</evidence>
<sequence length="121" mass="13788">MVRRGWHIERDTRTLTLSRAGRAGFDVSASTRLPFGPVSRARLAHQIRQDMWRSLRHITGFSPVVRIERDGPMLTLTAGGEISRKPFPHAQIEARIASLLTDPAHLRRWRACARVREVENA</sequence>
<dbReference type="Proteomes" id="UP000553766">
    <property type="component" value="Unassembled WGS sequence"/>
</dbReference>
<keyword evidence="2" id="KW-1185">Reference proteome</keyword>
<reference evidence="1 2" key="1">
    <citation type="submission" date="2020-08" db="EMBL/GenBank/DDBJ databases">
        <title>Genomic Encyclopedia of Type Strains, Phase IV (KMG-IV): sequencing the most valuable type-strain genomes for metagenomic binning, comparative biology and taxonomic classification.</title>
        <authorList>
            <person name="Goeker M."/>
        </authorList>
    </citation>
    <scope>NUCLEOTIDE SEQUENCE [LARGE SCALE GENOMIC DNA]</scope>
    <source>
        <strain evidence="1 2">DSM 103377</strain>
    </source>
</reference>
<evidence type="ECO:0000313" key="2">
    <source>
        <dbReference type="Proteomes" id="UP000553766"/>
    </source>
</evidence>